<gene>
    <name evidence="1" type="ORF">H9746_04910</name>
</gene>
<name>A0A9D1TIB1_9FIRM</name>
<proteinExistence type="predicted"/>
<reference evidence="1" key="1">
    <citation type="journal article" date="2021" name="PeerJ">
        <title>Extensive microbial diversity within the chicken gut microbiome revealed by metagenomics and culture.</title>
        <authorList>
            <person name="Gilroy R."/>
            <person name="Ravi A."/>
            <person name="Getino M."/>
            <person name="Pursley I."/>
            <person name="Horton D.L."/>
            <person name="Alikhan N.F."/>
            <person name="Baker D."/>
            <person name="Gharbi K."/>
            <person name="Hall N."/>
            <person name="Watson M."/>
            <person name="Adriaenssens E.M."/>
            <person name="Foster-Nyarko E."/>
            <person name="Jarju S."/>
            <person name="Secka A."/>
            <person name="Antonio M."/>
            <person name="Oren A."/>
            <person name="Chaudhuri R.R."/>
            <person name="La Ragione R."/>
            <person name="Hildebrand F."/>
            <person name="Pallen M.J."/>
        </authorList>
    </citation>
    <scope>NUCLEOTIDE SEQUENCE</scope>
    <source>
        <strain evidence="1">CHK193-4272</strain>
    </source>
</reference>
<evidence type="ECO:0000313" key="2">
    <source>
        <dbReference type="Proteomes" id="UP000886808"/>
    </source>
</evidence>
<dbReference type="EMBL" id="DXIE01000030">
    <property type="protein sequence ID" value="HIV62176.1"/>
    <property type="molecule type" value="Genomic_DNA"/>
</dbReference>
<dbReference type="Proteomes" id="UP000886808">
    <property type="component" value="Unassembled WGS sequence"/>
</dbReference>
<reference evidence="1" key="2">
    <citation type="submission" date="2021-04" db="EMBL/GenBank/DDBJ databases">
        <authorList>
            <person name="Gilroy R."/>
        </authorList>
    </citation>
    <scope>NUCLEOTIDE SEQUENCE</scope>
    <source>
        <strain evidence="1">CHK193-4272</strain>
    </source>
</reference>
<comment type="caution">
    <text evidence="1">The sequence shown here is derived from an EMBL/GenBank/DDBJ whole genome shotgun (WGS) entry which is preliminary data.</text>
</comment>
<dbReference type="AlphaFoldDB" id="A0A9D1TIB1"/>
<evidence type="ECO:0000313" key="1">
    <source>
        <dbReference type="EMBL" id="HIV62176.1"/>
    </source>
</evidence>
<accession>A0A9D1TIB1</accession>
<organism evidence="1 2">
    <name type="scientific">Candidatus Butyricicoccus avistercoris</name>
    <dbReference type="NCBI Taxonomy" id="2838518"/>
    <lineage>
        <taxon>Bacteria</taxon>
        <taxon>Bacillati</taxon>
        <taxon>Bacillota</taxon>
        <taxon>Clostridia</taxon>
        <taxon>Eubacteriales</taxon>
        <taxon>Butyricicoccaceae</taxon>
        <taxon>Butyricicoccus</taxon>
    </lineage>
</organism>
<protein>
    <submittedName>
        <fullName evidence="1">Uncharacterized protein</fullName>
    </submittedName>
</protein>
<dbReference type="InterPro" id="IPR032427">
    <property type="entry name" value="P22_portal"/>
</dbReference>
<sequence>MIKSDISAQKVQDEFTKGKQFKENLNIFEQVRKNEKFYLGKQWEGLNTKKIQPVTFNILRRVTSLFQSQVVSDDISWDIRPFSSNDQNSIECQALDAVVERVFERQAIKTKNRKVLRNGVVDGDLCMYFTFNPKINTGQLVKGDIVAEPLMNTNVFFGNPHSSDVQSQPYIIIARRRPLSEVKKEAKENNIPDWDEIQSDMGSEFVGEDENISNELVTELTRLWKVESQTQSDEFAIPQTTENIYFMKVCGDIITYPPTKTDMTLYPLAWASWIERNNCMHGISPITEMIPTQIAINKQATYIGAYTQNIAMPKLVYNIQRLPNGWNGDPSKPIAVTGDPREVIANPIGGMQLPSGVFSSIEMYQSMMKDCMGASDTALGNISNPDNTSAILATQKASNAPLELQKRMFEQFNEDCIRIIVDMACAYYGIRYISVNLKQTKLDGSQTETKTDVLLDFGKFSIGAMDINVEVGAATYWSEIVSMTNMDKLMQAGMIPDPVLYLESIPNSYIPNKQQIIDSLKNQKNKGVNTQ</sequence>
<dbReference type="Pfam" id="PF16510">
    <property type="entry name" value="P22_portal"/>
    <property type="match status" value="1"/>
</dbReference>